<dbReference type="AlphaFoldDB" id="A0A7G9GVV5"/>
<dbReference type="InterPro" id="IPR000843">
    <property type="entry name" value="HTH_LacI"/>
</dbReference>
<name>A0A7G9GVV5_9FUSO</name>
<dbReference type="PANTHER" id="PTHR30146">
    <property type="entry name" value="LACI-RELATED TRANSCRIPTIONAL REPRESSOR"/>
    <property type="match status" value="1"/>
</dbReference>
<keyword evidence="1" id="KW-0678">Repressor</keyword>
<dbReference type="PANTHER" id="PTHR30146:SF148">
    <property type="entry name" value="HTH-TYPE TRANSCRIPTIONAL REPRESSOR PURR-RELATED"/>
    <property type="match status" value="1"/>
</dbReference>
<dbReference type="SUPFAM" id="SSF53822">
    <property type="entry name" value="Periplasmic binding protein-like I"/>
    <property type="match status" value="1"/>
</dbReference>
<evidence type="ECO:0000259" key="5">
    <source>
        <dbReference type="PROSITE" id="PS50932"/>
    </source>
</evidence>
<dbReference type="Pfam" id="PF00356">
    <property type="entry name" value="LacI"/>
    <property type="match status" value="1"/>
</dbReference>
<dbReference type="Gene3D" id="1.10.260.40">
    <property type="entry name" value="lambda repressor-like DNA-binding domains"/>
    <property type="match status" value="1"/>
</dbReference>
<dbReference type="CDD" id="cd01392">
    <property type="entry name" value="HTH_LacI"/>
    <property type="match status" value="1"/>
</dbReference>
<dbReference type="Pfam" id="PF13407">
    <property type="entry name" value="Peripla_BP_4"/>
    <property type="match status" value="1"/>
</dbReference>
<evidence type="ECO:0000256" key="2">
    <source>
        <dbReference type="ARBA" id="ARBA00023015"/>
    </source>
</evidence>
<dbReference type="PROSITE" id="PS50932">
    <property type="entry name" value="HTH_LACI_2"/>
    <property type="match status" value="1"/>
</dbReference>
<dbReference type="InterPro" id="IPR028082">
    <property type="entry name" value="Peripla_BP_I"/>
</dbReference>
<evidence type="ECO:0000256" key="3">
    <source>
        <dbReference type="ARBA" id="ARBA00023125"/>
    </source>
</evidence>
<dbReference type="InterPro" id="IPR010982">
    <property type="entry name" value="Lambda_DNA-bd_dom_sf"/>
</dbReference>
<evidence type="ECO:0000256" key="4">
    <source>
        <dbReference type="ARBA" id="ARBA00023163"/>
    </source>
</evidence>
<evidence type="ECO:0000313" key="7">
    <source>
        <dbReference type="Proteomes" id="UP000515913"/>
    </source>
</evidence>
<evidence type="ECO:0000313" key="6">
    <source>
        <dbReference type="EMBL" id="QNM14937.1"/>
    </source>
</evidence>
<proteinExistence type="predicted"/>
<keyword evidence="3 6" id="KW-0238">DNA-binding</keyword>
<keyword evidence="7" id="KW-1185">Reference proteome</keyword>
<protein>
    <submittedName>
        <fullName evidence="6">LacI family DNA-binding transcriptional regulator</fullName>
    </submittedName>
</protein>
<accession>A0A7G9GVV5</accession>
<dbReference type="KEGG" id="fho:H9Q81_08300"/>
<keyword evidence="4" id="KW-0804">Transcription</keyword>
<gene>
    <name evidence="6" type="ORF">H9Q81_08300</name>
</gene>
<dbReference type="EMBL" id="CP060637">
    <property type="protein sequence ID" value="QNM14937.1"/>
    <property type="molecule type" value="Genomic_DNA"/>
</dbReference>
<sequence length="318" mass="36188">MKMKDIAKELGISIATVSRVINGHEHVSGKTREKVLEYVEKKGYTPNAIAQNLSKKENKTIAVLIPNIGNPFFSKLIDCVCKYFTEAGYQIALFNTLGDLKQENQAIKNILQHRTAGVIAILNKGKYENNPLEPLLRQNLPVYLLDRDLENCEIPGVFIDNYTGAYNLTKALIERGNTKIAIITGNLEFSNAKERLEGFKQAHLDMGLEFNENSVYIGDYLYESGYIQGKKILKDDYTAIFSSNNLMLYGLLKALKEEGKVVDLACFEQTDIFDILDLNLIYCNIPLDEMGKEMYELFISKNIKDKRYIKPIFLEKKI</sequence>
<dbReference type="InterPro" id="IPR025997">
    <property type="entry name" value="SBP_2_dom"/>
</dbReference>
<evidence type="ECO:0000256" key="1">
    <source>
        <dbReference type="ARBA" id="ARBA00022491"/>
    </source>
</evidence>
<keyword evidence="2" id="KW-0805">Transcription regulation</keyword>
<dbReference type="GO" id="GO:0003700">
    <property type="term" value="F:DNA-binding transcription factor activity"/>
    <property type="evidence" value="ECO:0007669"/>
    <property type="project" value="TreeGrafter"/>
</dbReference>
<dbReference type="SMART" id="SM00354">
    <property type="entry name" value="HTH_LACI"/>
    <property type="match status" value="1"/>
</dbReference>
<organism evidence="6 7">
    <name type="scientific">Fusobacterium hominis</name>
    <dbReference type="NCBI Taxonomy" id="2764326"/>
    <lineage>
        <taxon>Bacteria</taxon>
        <taxon>Fusobacteriati</taxon>
        <taxon>Fusobacteriota</taxon>
        <taxon>Fusobacteriia</taxon>
        <taxon>Fusobacteriales</taxon>
        <taxon>Fusobacteriaceae</taxon>
        <taxon>Fusobacterium</taxon>
    </lineage>
</organism>
<reference evidence="6 7" key="1">
    <citation type="submission" date="2020-08" db="EMBL/GenBank/DDBJ databases">
        <authorList>
            <person name="Liu C."/>
            <person name="Sun Q."/>
        </authorList>
    </citation>
    <scope>NUCLEOTIDE SEQUENCE [LARGE SCALE GENOMIC DNA]</scope>
    <source>
        <strain evidence="6 7">NSJ-57</strain>
    </source>
</reference>
<dbReference type="Gene3D" id="3.40.50.2300">
    <property type="match status" value="2"/>
</dbReference>
<dbReference type="Proteomes" id="UP000515913">
    <property type="component" value="Chromosome"/>
</dbReference>
<dbReference type="SUPFAM" id="SSF47413">
    <property type="entry name" value="lambda repressor-like DNA-binding domains"/>
    <property type="match status" value="1"/>
</dbReference>
<dbReference type="GO" id="GO:0000976">
    <property type="term" value="F:transcription cis-regulatory region binding"/>
    <property type="evidence" value="ECO:0007669"/>
    <property type="project" value="TreeGrafter"/>
</dbReference>
<dbReference type="CDD" id="cd06267">
    <property type="entry name" value="PBP1_LacI_sugar_binding-like"/>
    <property type="match status" value="1"/>
</dbReference>
<dbReference type="RefSeq" id="WP_101474492.1">
    <property type="nucleotide sequence ID" value="NZ_CP060637.1"/>
</dbReference>
<feature type="domain" description="HTH lacI-type" evidence="5">
    <location>
        <begin position="1"/>
        <end position="55"/>
    </location>
</feature>